<feature type="signal peptide" evidence="1">
    <location>
        <begin position="1"/>
        <end position="24"/>
    </location>
</feature>
<proteinExistence type="predicted"/>
<feature type="chain" id="PRO_5032931668" evidence="1">
    <location>
        <begin position="25"/>
        <end position="332"/>
    </location>
</feature>
<keyword evidence="1" id="KW-0732">Signal</keyword>
<evidence type="ECO:0000256" key="1">
    <source>
        <dbReference type="SAM" id="SignalP"/>
    </source>
</evidence>
<evidence type="ECO:0000313" key="2">
    <source>
        <dbReference type="EMBL" id="CAE7219785.1"/>
    </source>
</evidence>
<dbReference type="AlphaFoldDB" id="A0A812K0K3"/>
<dbReference type="OrthoDB" id="443642at2759"/>
<accession>A0A812K0K3</accession>
<protein>
    <submittedName>
        <fullName evidence="2">Uncharacterized protein</fullName>
    </submittedName>
</protein>
<reference evidence="2" key="1">
    <citation type="submission" date="2021-02" db="EMBL/GenBank/DDBJ databases">
        <authorList>
            <person name="Dougan E. K."/>
            <person name="Rhodes N."/>
            <person name="Thang M."/>
            <person name="Chan C."/>
        </authorList>
    </citation>
    <scope>NUCLEOTIDE SEQUENCE</scope>
</reference>
<keyword evidence="3" id="KW-1185">Reference proteome</keyword>
<organism evidence="2 3">
    <name type="scientific">Symbiodinium natans</name>
    <dbReference type="NCBI Taxonomy" id="878477"/>
    <lineage>
        <taxon>Eukaryota</taxon>
        <taxon>Sar</taxon>
        <taxon>Alveolata</taxon>
        <taxon>Dinophyceae</taxon>
        <taxon>Suessiales</taxon>
        <taxon>Symbiodiniaceae</taxon>
        <taxon>Symbiodinium</taxon>
    </lineage>
</organism>
<evidence type="ECO:0000313" key="3">
    <source>
        <dbReference type="Proteomes" id="UP000604046"/>
    </source>
</evidence>
<dbReference type="Proteomes" id="UP000604046">
    <property type="component" value="Unassembled WGS sequence"/>
</dbReference>
<dbReference type="EMBL" id="CAJNDS010000570">
    <property type="protein sequence ID" value="CAE7219785.1"/>
    <property type="molecule type" value="Genomic_DNA"/>
</dbReference>
<name>A0A812K0K3_9DINO</name>
<sequence length="332" mass="37271">MSLRAAALWDTLVGIFLAISPVLQQAHQAVQTSQILDRLFQSVSESTCLRYCQSLLRFWQVFEELHGNICGSFEWFMFLDAFAVLAGQPSGPLTAPVNVLKALRWSKKLFELPWPDLASPVIRDLEARRPGPRQESVPFPAAFIAFLEVVVIQGEIFPRFYRTKVTTQGMPFAIWREGIHAGSGFSWVDHWVWLLGEVFSEVREVLPDFTLDVLFFNWQDGIFEPLSYAASLHALRALLQKSGLFAASQIQEFTLHSAKATVLSMAIQLNISEFLRAFQGVAGCLASPGFVVRLHQCSNRLVPCSPAYHLLRFILSLRLVLLNSTVIIFGDG</sequence>
<gene>
    <name evidence="2" type="ORF">SNAT2548_LOCUS7991</name>
</gene>
<comment type="caution">
    <text evidence="2">The sequence shown here is derived from an EMBL/GenBank/DDBJ whole genome shotgun (WGS) entry which is preliminary data.</text>
</comment>